<evidence type="ECO:0000313" key="12">
    <source>
        <dbReference type="EMBL" id="KAF8777853.1"/>
    </source>
</evidence>
<evidence type="ECO:0000259" key="10">
    <source>
        <dbReference type="Pfam" id="PF16507"/>
    </source>
</evidence>
<dbReference type="GO" id="GO:0070628">
    <property type="term" value="F:proteasome binding"/>
    <property type="evidence" value="ECO:0007669"/>
    <property type="project" value="InterPro"/>
</dbReference>
<dbReference type="Pfam" id="PF16507">
    <property type="entry name" value="HEAT_PSME4_mid"/>
    <property type="match status" value="1"/>
</dbReference>
<reference evidence="12" key="1">
    <citation type="journal article" date="2020" name="bioRxiv">
        <title>Chromosome-level reference genome of the European wasp spider Argiope bruennichi: a resource for studies on range expansion and evolutionary adaptation.</title>
        <authorList>
            <person name="Sheffer M.M."/>
            <person name="Hoppe A."/>
            <person name="Krehenwinkel H."/>
            <person name="Uhl G."/>
            <person name="Kuss A.W."/>
            <person name="Jensen L."/>
            <person name="Jensen C."/>
            <person name="Gillespie R.G."/>
            <person name="Hoff K.J."/>
            <person name="Prost S."/>
        </authorList>
    </citation>
    <scope>NUCLEOTIDE SEQUENCE</scope>
</reference>
<dbReference type="InterPro" id="IPR055455">
    <property type="entry name" value="HEAT_PSME4"/>
</dbReference>
<accession>A0A8T0EPM7</accession>
<keyword evidence="7" id="KW-0234">DNA repair</keyword>
<dbReference type="GO" id="GO:0000502">
    <property type="term" value="C:proteasome complex"/>
    <property type="evidence" value="ECO:0007669"/>
    <property type="project" value="UniProtKB-KW"/>
</dbReference>
<sequence length="1813" mass="210478">MDECAEQLDFIPQKESIYDKYLPYADKLNEESQKYLAEIKTNLGKSILCQELRDISSWANHFAKYIRLYGRKFSKEDHIHFIKVFFELMIVPDIDLYFVKKCSMILNSLIKKVELLSRDDLILPWRPLYELYDKLFYSNFESYGMVLIPCNLENNLKALITNCSPYFSLESTEEILEEFRPYLCPFDTEMTKAMNYFDLFLCTKLPPSEHHRGFKLWFNEFIEMWQNWHNIGTWENNLLSLFSRLAKDNIGYIDWEPYMPMIFTGLLRSFNLPGRTSMVQVVRVVSTFDTSVIATLLASMLGRNSSCQLHISRLFKALESFYHPSNHGRWLGKMQRLLQKLPLAVIKRLHRERYRKPSWLTPVPEEYKLTNQEVTDFVNSIVPVALLSMFSKRGCRDSATALQNLGTLRPELVIPPILERLYSSLETLTEPHRLTAAMHCMVPVCRPLVLKNKYFPEGPTHVIPLLMAALPGIDSNDIKKCMVTFQFMSTLSALVLFHDSSSAANNGELPENVREMCLATAAFEDFVLQLLDRIFALIENSCLDNPSRLDRDSERTNPEEHYLEVGLNSTFGIVIMQSSPAIHEIVVKRLQTFVTSHIFEINLSGKYAANMCRVLCRVTPQLGLPAFLPHFSKLVLALTEHEEIFNEERLDDELLFSLLILSEIIRCDGKQLLKYQNYIIEVLQKALNLRCKEGYNLGCSLLKHCLKSLVLMYPYDTCSVPDPWTRHSSEELHLYIEDWGKAGELDNLNVQYHLPSDEEIAVAQKLLEMFVVPEIEKLRSWSCKEISLPRDRVHRSLSIIFSGIYGASTALPLWEEEQIQLRDSALPPYRPPILECGTKFISFDGKNVRKFIAEALREILAHITEFCEDDTKSLFSIIKLYQCLLFNWGIEKEEFDARWKSFSMIKSIMENKLYGQKKHIRSLLIDRILLQHELRMSERYKLYFTNMHQLLMKDLLNLSTSHYSEVRKRAQSVLQNCLLHNGSAYKTILPDILENLRKDPMTCHEEFKGILYVILGHKHNNLLKMYDWESISQLLPAIVSSQHSEKQSIIKLLDAISIFLQKHLPYYQIKLEIPKSCIDVAKGLWNQSSPLPLSPIFSDETVQKYSEELIQKSNLREQKYVKLVLNLIDVMKQGSLHWRNYHLAFTILSILMRPDVRIPAEGVELFVSHLVHDTLAIRKLAIQGLTCILKQHKRKHPKVQIDPTVQNPKNTELHPLMPKVNDMPDNFWLQYNSANHPNTEENWNSRYFVHKTHWGFYTWPKSFMVPAPDSQQPKLDRTFDELTEEEKPVYEAFSQQKFVDSIIKYFSLEEKKDHDKFDSKKFYMFKAIFNNFGDQFLPLFNEHLRRMVEDKQESVQRCAAEIIAGILCGSKYWDFHKMHSLKEYLTPILQKVVYSITPETLNDWTTCITSASASKDPNKFYWIFEFFMQEPQSVEYGSFLEASWISLLLGLIAQQEWRASELLHRALDYILPKLDHSYQNVREQLGSFLVYIFMYDIPVNTKSLAYTPKRVPFLKSLMPRVALLEARKDGDERNSDSYEESPEFKKAKNLFCTICRWISLYGSRTPYAAPPDVMGLLPVLCQMSHDTTDTGLQNECQITIAILGQAILNAESIDAAIKTLQSIASGNSWHSKVTAAGYLQTIVFSNLFTVMRNEKWSKDIYDMVLKLLQDENIEVRESASETLCGFLHCEYFKITDELLKTFKEKVQKKLKRLSVGNGPNISPEDLRERHAGILGLCACVHAYPYDVPEFLPDILVLLGDHLHDPQPIPATIKKTLSSFRRTHHDNWRDHKLMFTDDQLAVITDLLVSPSYYA</sequence>
<keyword evidence="12" id="KW-0647">Proteasome</keyword>
<dbReference type="Gene3D" id="1.25.10.10">
    <property type="entry name" value="Leucine-rich Repeat Variant"/>
    <property type="match status" value="1"/>
</dbReference>
<evidence type="ECO:0000256" key="1">
    <source>
        <dbReference type="ARBA" id="ARBA00004324"/>
    </source>
</evidence>
<evidence type="ECO:0000259" key="9">
    <source>
        <dbReference type="Pfam" id="PF11919"/>
    </source>
</evidence>
<evidence type="ECO:0000256" key="2">
    <source>
        <dbReference type="ARBA" id="ARBA00004496"/>
    </source>
</evidence>
<dbReference type="Proteomes" id="UP000807504">
    <property type="component" value="Unassembled WGS sequence"/>
</dbReference>
<keyword evidence="5" id="KW-0677">Repeat</keyword>
<evidence type="ECO:0000259" key="11">
    <source>
        <dbReference type="Pfam" id="PF23096"/>
    </source>
</evidence>
<dbReference type="Pfam" id="PF23096">
    <property type="entry name" value="HEAT_PSME4"/>
    <property type="match status" value="1"/>
</dbReference>
<evidence type="ECO:0000313" key="13">
    <source>
        <dbReference type="Proteomes" id="UP000807504"/>
    </source>
</evidence>
<evidence type="ECO:0000256" key="3">
    <source>
        <dbReference type="ARBA" id="ARBA00005739"/>
    </source>
</evidence>
<comment type="similarity">
    <text evidence="3">Belongs to the BLM10 family.</text>
</comment>
<dbReference type="EMBL" id="JABXBU010002072">
    <property type="protein sequence ID" value="KAF8777853.1"/>
    <property type="molecule type" value="Genomic_DNA"/>
</dbReference>
<evidence type="ECO:0000256" key="5">
    <source>
        <dbReference type="ARBA" id="ARBA00022737"/>
    </source>
</evidence>
<dbReference type="InterPro" id="IPR032430">
    <property type="entry name" value="Blm10_mid"/>
</dbReference>
<dbReference type="InterPro" id="IPR021843">
    <property type="entry name" value="PSME4_C"/>
</dbReference>
<keyword evidence="6" id="KW-0227">DNA damage</keyword>
<dbReference type="InterPro" id="IPR000357">
    <property type="entry name" value="HEAT"/>
</dbReference>
<reference evidence="12" key="2">
    <citation type="submission" date="2020-06" db="EMBL/GenBank/DDBJ databases">
        <authorList>
            <person name="Sheffer M."/>
        </authorList>
    </citation>
    <scope>NUCLEOTIDE SEQUENCE</scope>
</reference>
<keyword evidence="8" id="KW-0539">Nucleus</keyword>
<protein>
    <submittedName>
        <fullName evidence="12">Proteasome activator complex subunit 4 like protein</fullName>
    </submittedName>
</protein>
<feature type="domain" description="Proteasome activator complex subunit 4 C-terminal" evidence="9">
    <location>
        <begin position="1727"/>
        <end position="1813"/>
    </location>
</feature>
<evidence type="ECO:0000256" key="6">
    <source>
        <dbReference type="ARBA" id="ARBA00022763"/>
    </source>
</evidence>
<keyword evidence="13" id="KW-1185">Reference proteome</keyword>
<organism evidence="12 13">
    <name type="scientific">Argiope bruennichi</name>
    <name type="common">Wasp spider</name>
    <name type="synonym">Aranea bruennichi</name>
    <dbReference type="NCBI Taxonomy" id="94029"/>
    <lineage>
        <taxon>Eukaryota</taxon>
        <taxon>Metazoa</taxon>
        <taxon>Ecdysozoa</taxon>
        <taxon>Arthropoda</taxon>
        <taxon>Chelicerata</taxon>
        <taxon>Arachnida</taxon>
        <taxon>Araneae</taxon>
        <taxon>Araneomorphae</taxon>
        <taxon>Entelegynae</taxon>
        <taxon>Araneoidea</taxon>
        <taxon>Araneidae</taxon>
        <taxon>Argiope</taxon>
    </lineage>
</organism>
<dbReference type="InterPro" id="IPR035309">
    <property type="entry name" value="PSME4"/>
</dbReference>
<name>A0A8T0EPM7_ARGBR</name>
<dbReference type="SUPFAM" id="SSF48371">
    <property type="entry name" value="ARM repeat"/>
    <property type="match status" value="2"/>
</dbReference>
<proteinExistence type="inferred from homology"/>
<keyword evidence="4" id="KW-0963">Cytoplasm</keyword>
<dbReference type="GO" id="GO:0010499">
    <property type="term" value="P:proteasomal ubiquitin-independent protein catabolic process"/>
    <property type="evidence" value="ECO:0007669"/>
    <property type="project" value="TreeGrafter"/>
</dbReference>
<feature type="domain" description="Proteasome activator complex subunit 4-like HEAT repeat-like" evidence="11">
    <location>
        <begin position="1163"/>
        <end position="1444"/>
    </location>
</feature>
<comment type="subcellular location">
    <subcellularLocation>
        <location evidence="2">Cytoplasm</location>
    </subcellularLocation>
    <subcellularLocation>
        <location evidence="1">Nucleus speckle</location>
    </subcellularLocation>
</comment>
<dbReference type="GO" id="GO:0006281">
    <property type="term" value="P:DNA repair"/>
    <property type="evidence" value="ECO:0007669"/>
    <property type="project" value="UniProtKB-KW"/>
</dbReference>
<evidence type="ECO:0000256" key="7">
    <source>
        <dbReference type="ARBA" id="ARBA00023204"/>
    </source>
</evidence>
<evidence type="ECO:0000256" key="8">
    <source>
        <dbReference type="ARBA" id="ARBA00023242"/>
    </source>
</evidence>
<dbReference type="GO" id="GO:0005829">
    <property type="term" value="C:cytosol"/>
    <property type="evidence" value="ECO:0007669"/>
    <property type="project" value="TreeGrafter"/>
</dbReference>
<dbReference type="InterPro" id="IPR011989">
    <property type="entry name" value="ARM-like"/>
</dbReference>
<dbReference type="PANTHER" id="PTHR32170:SF3">
    <property type="entry name" value="PROTEASOME ACTIVATOR COMPLEX SUBUNIT 4"/>
    <property type="match status" value="1"/>
</dbReference>
<dbReference type="PANTHER" id="PTHR32170">
    <property type="entry name" value="PROTEASOME ACTIVATOR COMPLEX SUBUNIT 4"/>
    <property type="match status" value="1"/>
</dbReference>
<dbReference type="GO" id="GO:0016504">
    <property type="term" value="F:peptidase activator activity"/>
    <property type="evidence" value="ECO:0007669"/>
    <property type="project" value="InterPro"/>
</dbReference>
<feature type="domain" description="Proteasome activator Blm10 middle HEAT repeats region" evidence="10">
    <location>
        <begin position="312"/>
        <end position="809"/>
    </location>
</feature>
<dbReference type="Pfam" id="PF02985">
    <property type="entry name" value="HEAT"/>
    <property type="match status" value="1"/>
</dbReference>
<dbReference type="InterPro" id="IPR016024">
    <property type="entry name" value="ARM-type_fold"/>
</dbReference>
<comment type="caution">
    <text evidence="12">The sequence shown here is derived from an EMBL/GenBank/DDBJ whole genome shotgun (WGS) entry which is preliminary data.</text>
</comment>
<evidence type="ECO:0000256" key="4">
    <source>
        <dbReference type="ARBA" id="ARBA00022490"/>
    </source>
</evidence>
<dbReference type="Pfam" id="PF11919">
    <property type="entry name" value="PSME4_C"/>
    <property type="match status" value="1"/>
</dbReference>
<gene>
    <name evidence="12" type="ORF">HNY73_014648</name>
</gene>
<dbReference type="GO" id="GO:0016607">
    <property type="term" value="C:nuclear speck"/>
    <property type="evidence" value="ECO:0007669"/>
    <property type="project" value="UniProtKB-SubCell"/>
</dbReference>